<dbReference type="EMBL" id="BLZA01000053">
    <property type="protein sequence ID" value="GHJ89986.1"/>
    <property type="molecule type" value="Genomic_DNA"/>
</dbReference>
<dbReference type="AlphaFoldDB" id="A0A8H3TYJ1"/>
<dbReference type="OrthoDB" id="1715191at2759"/>
<comment type="caution">
    <text evidence="2">The sequence shown here is derived from an EMBL/GenBank/DDBJ whole genome shotgun (WGS) entry which is preliminary data.</text>
</comment>
<name>A0A8H3TYJ1_9TREE</name>
<dbReference type="SUPFAM" id="SSF75011">
    <property type="entry name" value="3-carboxy-cis,cis-mucoante lactonizing enzyme"/>
    <property type="match status" value="1"/>
</dbReference>
<protein>
    <submittedName>
        <fullName evidence="2">Uncharacterized protein</fullName>
    </submittedName>
</protein>
<sequence>MKGRLFVGTFRHPYAYTVIFDSEDKDNALSVQYIWKTPGGHSWMHIHQTQDPHIDMLYCTGWTDPPSLTAYQITGDSFSDDFRSGEHISPIKVNEAHPKYLSGYVTANEHALYSVSGPQGDVFAIDPKDGYFITDGHREEGKAAPIQSFSFVSDEERAALDRGENIGGIMDFGGLRHGGHSADLSPDGNRLYVADIGRNAIWTYNLENVTDAPRRVQLGSKTISKRPNDGPRHVWPCQAGGGKNRVVYVVQEHSSYVDIYEHTNNADGSMSTDLAWRQCVNILPPDADCSLYWADEVRTSPAGDVLFASTRGLKPSEKGYLIAIRVDPTTGYLSGTPAQVSRETDYDEHLPLHRWQTPTSGGWANAISVCPTTGPKGEIYLCLTDSEQGWVWALQWTRESSFNIIGSVNLNEVTNESYPLEQRKGPKEDIGASVAVWYNTWDH</sequence>
<evidence type="ECO:0000313" key="3">
    <source>
        <dbReference type="Proteomes" id="UP000620104"/>
    </source>
</evidence>
<gene>
    <name evidence="2" type="ORF">NliqN6_6388</name>
</gene>
<evidence type="ECO:0000256" key="1">
    <source>
        <dbReference type="ARBA" id="ARBA00005564"/>
    </source>
</evidence>
<proteinExistence type="inferred from homology"/>
<dbReference type="PANTHER" id="PTHR30344">
    <property type="entry name" value="6-PHOSPHOGLUCONOLACTONASE-RELATED"/>
    <property type="match status" value="1"/>
</dbReference>
<evidence type="ECO:0000313" key="2">
    <source>
        <dbReference type="EMBL" id="GHJ89986.1"/>
    </source>
</evidence>
<organism evidence="2 3">
    <name type="scientific">Naganishia liquefaciens</name>
    <dbReference type="NCBI Taxonomy" id="104408"/>
    <lineage>
        <taxon>Eukaryota</taxon>
        <taxon>Fungi</taxon>
        <taxon>Dikarya</taxon>
        <taxon>Basidiomycota</taxon>
        <taxon>Agaricomycotina</taxon>
        <taxon>Tremellomycetes</taxon>
        <taxon>Filobasidiales</taxon>
        <taxon>Filobasidiaceae</taxon>
        <taxon>Naganishia</taxon>
    </lineage>
</organism>
<keyword evidence="3" id="KW-1185">Reference proteome</keyword>
<reference evidence="2" key="1">
    <citation type="submission" date="2020-07" db="EMBL/GenBank/DDBJ databases">
        <title>Draft Genome Sequence of a Deep-Sea Yeast, Naganishia (Cryptococcus) liquefaciens strain N6.</title>
        <authorList>
            <person name="Han Y.W."/>
            <person name="Kajitani R."/>
            <person name="Morimoto H."/>
            <person name="Parhat M."/>
            <person name="Tsubouchi H."/>
            <person name="Bakenova O."/>
            <person name="Ogata M."/>
            <person name="Argunhan B."/>
            <person name="Aoki R."/>
            <person name="Kajiwara S."/>
            <person name="Itoh T."/>
            <person name="Iwasaki H."/>
        </authorList>
    </citation>
    <scope>NUCLEOTIDE SEQUENCE</scope>
    <source>
        <strain evidence="2">N6</strain>
    </source>
</reference>
<dbReference type="GO" id="GO:0017057">
    <property type="term" value="F:6-phosphogluconolactonase activity"/>
    <property type="evidence" value="ECO:0007669"/>
    <property type="project" value="TreeGrafter"/>
</dbReference>
<dbReference type="InterPro" id="IPR050282">
    <property type="entry name" value="Cycloisomerase_2"/>
</dbReference>
<comment type="similarity">
    <text evidence="1">Belongs to the cycloisomerase 2 family.</text>
</comment>
<dbReference type="Pfam" id="PF10282">
    <property type="entry name" value="Lactonase"/>
    <property type="match status" value="1"/>
</dbReference>
<dbReference type="Gene3D" id="2.130.10.10">
    <property type="entry name" value="YVTN repeat-like/Quinoprotein amine dehydrogenase"/>
    <property type="match status" value="1"/>
</dbReference>
<dbReference type="InterPro" id="IPR019405">
    <property type="entry name" value="Lactonase_7-beta_prop"/>
</dbReference>
<dbReference type="InterPro" id="IPR015943">
    <property type="entry name" value="WD40/YVTN_repeat-like_dom_sf"/>
</dbReference>
<dbReference type="PANTHER" id="PTHR30344:SF4">
    <property type="entry name" value="CYCLASE, PUTATIVE (AFU_ORTHOLOGUE AFUA_6G11580)-RELATED"/>
    <property type="match status" value="1"/>
</dbReference>
<accession>A0A8H3TYJ1</accession>
<dbReference type="Proteomes" id="UP000620104">
    <property type="component" value="Unassembled WGS sequence"/>
</dbReference>